<accession>A0ABV2SFK1</accession>
<dbReference type="RefSeq" id="WP_354010887.1">
    <property type="nucleotide sequence ID" value="NZ_JBEWTA010000001.1"/>
</dbReference>
<sequence length="132" mass="14565">MKKALITLSTIAVVLIAGCSRDAQIASSNLSKKADMFELNRRIVFYNGITDTYMLTIEGRCSIKADTAGNKLDVTCKTGDNAFKKHFLGLSDNVTYFAEQLESVDVSTYHYKVNFKPQSILPDVDLDTSING</sequence>
<feature type="signal peptide" evidence="1">
    <location>
        <begin position="1"/>
        <end position="25"/>
    </location>
</feature>
<gene>
    <name evidence="2" type="ORF">V5J35_001743</name>
</gene>
<protein>
    <submittedName>
        <fullName evidence="2">Uncharacterized protein</fullName>
    </submittedName>
</protein>
<evidence type="ECO:0000256" key="1">
    <source>
        <dbReference type="SAM" id="SignalP"/>
    </source>
</evidence>
<dbReference type="EMBL" id="JBEWTB010000002">
    <property type="protein sequence ID" value="MET4756551.1"/>
    <property type="molecule type" value="Genomic_DNA"/>
</dbReference>
<dbReference type="InterPro" id="IPR058243">
    <property type="entry name" value="Phage_VG64"/>
</dbReference>
<feature type="chain" id="PRO_5047222635" evidence="1">
    <location>
        <begin position="26"/>
        <end position="132"/>
    </location>
</feature>
<reference evidence="2 3" key="1">
    <citation type="submission" date="2024-06" db="EMBL/GenBank/DDBJ databases">
        <title>Genomic Encyclopedia of Type Strains, Phase V (KMG-V): Genome sequencing to study the core and pangenomes of soil and plant-associated prokaryotes.</title>
        <authorList>
            <person name="Whitman W."/>
        </authorList>
    </citation>
    <scope>NUCLEOTIDE SEQUENCE [LARGE SCALE GENOMIC DNA]</scope>
    <source>
        <strain evidence="2 3">NE40</strain>
    </source>
</reference>
<organism evidence="2 3">
    <name type="scientific">Endozoicomonas lisbonensis</name>
    <dbReference type="NCBI Taxonomy" id="3120522"/>
    <lineage>
        <taxon>Bacteria</taxon>
        <taxon>Pseudomonadati</taxon>
        <taxon>Pseudomonadota</taxon>
        <taxon>Gammaproteobacteria</taxon>
        <taxon>Oceanospirillales</taxon>
        <taxon>Endozoicomonadaceae</taxon>
        <taxon>Endozoicomonas</taxon>
    </lineage>
</organism>
<dbReference type="Pfam" id="PF25682">
    <property type="entry name" value="Phage_VG64"/>
    <property type="match status" value="1"/>
</dbReference>
<keyword evidence="1" id="KW-0732">Signal</keyword>
<comment type="caution">
    <text evidence="2">The sequence shown here is derived from an EMBL/GenBank/DDBJ whole genome shotgun (WGS) entry which is preliminary data.</text>
</comment>
<dbReference type="Proteomes" id="UP001549366">
    <property type="component" value="Unassembled WGS sequence"/>
</dbReference>
<evidence type="ECO:0000313" key="2">
    <source>
        <dbReference type="EMBL" id="MET4756551.1"/>
    </source>
</evidence>
<name>A0ABV2SFK1_9GAMM</name>
<evidence type="ECO:0000313" key="3">
    <source>
        <dbReference type="Proteomes" id="UP001549366"/>
    </source>
</evidence>
<dbReference type="PROSITE" id="PS51257">
    <property type="entry name" value="PROKAR_LIPOPROTEIN"/>
    <property type="match status" value="1"/>
</dbReference>
<proteinExistence type="predicted"/>
<keyword evidence="3" id="KW-1185">Reference proteome</keyword>